<dbReference type="AlphaFoldDB" id="A0A168ELJ6"/>
<dbReference type="Proteomes" id="UP000078544">
    <property type="component" value="Unassembled WGS sequence"/>
</dbReference>
<feature type="region of interest" description="Disordered" evidence="1">
    <location>
        <begin position="25"/>
        <end position="67"/>
    </location>
</feature>
<accession>A0A168ELJ6</accession>
<evidence type="ECO:0000313" key="3">
    <source>
        <dbReference type="Proteomes" id="UP000078544"/>
    </source>
</evidence>
<organism evidence="2 3">
    <name type="scientific">Moelleriella libera RCEF 2490</name>
    <dbReference type="NCBI Taxonomy" id="1081109"/>
    <lineage>
        <taxon>Eukaryota</taxon>
        <taxon>Fungi</taxon>
        <taxon>Dikarya</taxon>
        <taxon>Ascomycota</taxon>
        <taxon>Pezizomycotina</taxon>
        <taxon>Sordariomycetes</taxon>
        <taxon>Hypocreomycetidae</taxon>
        <taxon>Hypocreales</taxon>
        <taxon>Clavicipitaceae</taxon>
        <taxon>Moelleriella</taxon>
    </lineage>
</organism>
<comment type="caution">
    <text evidence="2">The sequence shown here is derived from an EMBL/GenBank/DDBJ whole genome shotgun (WGS) entry which is preliminary data.</text>
</comment>
<evidence type="ECO:0000313" key="2">
    <source>
        <dbReference type="EMBL" id="KZZ98925.1"/>
    </source>
</evidence>
<sequence length="133" mass="14072">MSVQVKESTLVLIACYQRAHRIRDPGGWFVESNGEESVGDENPRQEQPDQPPTSAVSGSTSSGSANPAIRSVLGAIGHLLPDHQQSEVASLAMANFSLRVLALPDSYATSDRSSTNACEALGLDFLSSEISQA</sequence>
<protein>
    <submittedName>
        <fullName evidence="2">Uncharacterized protein</fullName>
    </submittedName>
</protein>
<keyword evidence="3" id="KW-1185">Reference proteome</keyword>
<reference evidence="2 3" key="1">
    <citation type="journal article" date="2016" name="Genome Biol. Evol.">
        <title>Divergent and convergent evolution of fungal pathogenicity.</title>
        <authorList>
            <person name="Shang Y."/>
            <person name="Xiao G."/>
            <person name="Zheng P."/>
            <person name="Cen K."/>
            <person name="Zhan S."/>
            <person name="Wang C."/>
        </authorList>
    </citation>
    <scope>NUCLEOTIDE SEQUENCE [LARGE SCALE GENOMIC DNA]</scope>
    <source>
        <strain evidence="2 3">RCEF 2490</strain>
    </source>
</reference>
<gene>
    <name evidence="2" type="ORF">AAL_02476</name>
</gene>
<proteinExistence type="predicted"/>
<dbReference type="EMBL" id="AZGY01000004">
    <property type="protein sequence ID" value="KZZ98925.1"/>
    <property type="molecule type" value="Genomic_DNA"/>
</dbReference>
<evidence type="ECO:0000256" key="1">
    <source>
        <dbReference type="SAM" id="MobiDB-lite"/>
    </source>
</evidence>
<name>A0A168ELJ6_9HYPO</name>
<feature type="compositionally biased region" description="Low complexity" evidence="1">
    <location>
        <begin position="52"/>
        <end position="65"/>
    </location>
</feature>